<gene>
    <name evidence="1" type="ORF">OU415_00975</name>
</gene>
<accession>A0ABT4UQJ0</accession>
<protein>
    <submittedName>
        <fullName evidence="1">Phosphodiester glycosidase family protein</fullName>
    </submittedName>
</protein>
<dbReference type="RefSeq" id="WP_270946553.1">
    <property type="nucleotide sequence ID" value="NZ_JAQGLA010000001.1"/>
</dbReference>
<sequence>MSGSRNRRSPFWKALRGTLAVLGAFAVVIAGSIGHALDAPGNAGVAARLAEWGRDHGLGSAITYLEQVQYDIDKPAVGGTPEGGIPKVGNDANSTGGPAPMPNLAGGTPLPGEGQWQTVETVRGKPAVRVAMVRPDNEHTSYLAAAMWIDPKLVSGQLRPGFQDPGGKWPEPDSLTRTDQQNVLAVFNAGFRLPRGDSHGGYYSDGKTVYPLVNGAASLVMMRNGTAQVGSWNQEVHLTPDVASVRQNLVMLVDDGQLNPTCDTGGSAEWGVTVGNKSYIDRSAFGITASGAEVYVAGPALSVCTLGRILQGAGVVRGMEMDINPDWISGAYFDHGPNGPAAGHRLYPAQKLPPTHYFAPTSRDWYAWFPRSDNERTPRSAGK</sequence>
<proteinExistence type="predicted"/>
<evidence type="ECO:0000313" key="1">
    <source>
        <dbReference type="EMBL" id="MDA3623985.1"/>
    </source>
</evidence>
<keyword evidence="2" id="KW-1185">Reference proteome</keyword>
<reference evidence="1 2" key="1">
    <citation type="submission" date="2022-11" db="EMBL/GenBank/DDBJ databases">
        <title>Draft genome sequence of Saccharopolyspora sp. WRP15-2 isolated from rhizosphere soils of wild rice in Thailand.</title>
        <authorList>
            <person name="Duangmal K."/>
            <person name="Kammanee S."/>
            <person name="Muangham S."/>
        </authorList>
    </citation>
    <scope>NUCLEOTIDE SEQUENCE [LARGE SCALE GENOMIC DNA]</scope>
    <source>
        <strain evidence="1 2">WRP15-2</strain>
    </source>
</reference>
<dbReference type="EMBL" id="JAQGLA010000001">
    <property type="protein sequence ID" value="MDA3623985.1"/>
    <property type="molecule type" value="Genomic_DNA"/>
</dbReference>
<keyword evidence="1" id="KW-0378">Hydrolase</keyword>
<evidence type="ECO:0000313" key="2">
    <source>
        <dbReference type="Proteomes" id="UP001210380"/>
    </source>
</evidence>
<organism evidence="1 2">
    <name type="scientific">Saccharopolyspora oryzae</name>
    <dbReference type="NCBI Taxonomy" id="2997343"/>
    <lineage>
        <taxon>Bacteria</taxon>
        <taxon>Bacillati</taxon>
        <taxon>Actinomycetota</taxon>
        <taxon>Actinomycetes</taxon>
        <taxon>Pseudonocardiales</taxon>
        <taxon>Pseudonocardiaceae</taxon>
        <taxon>Saccharopolyspora</taxon>
    </lineage>
</organism>
<dbReference type="GO" id="GO:0016798">
    <property type="term" value="F:hydrolase activity, acting on glycosyl bonds"/>
    <property type="evidence" value="ECO:0007669"/>
    <property type="project" value="UniProtKB-KW"/>
</dbReference>
<dbReference type="Proteomes" id="UP001210380">
    <property type="component" value="Unassembled WGS sequence"/>
</dbReference>
<keyword evidence="1" id="KW-0326">Glycosidase</keyword>
<comment type="caution">
    <text evidence="1">The sequence shown here is derived from an EMBL/GenBank/DDBJ whole genome shotgun (WGS) entry which is preliminary data.</text>
</comment>
<name>A0ABT4UQJ0_9PSEU</name>